<evidence type="ECO:0000256" key="6">
    <source>
        <dbReference type="ARBA" id="ARBA00022692"/>
    </source>
</evidence>
<dbReference type="GO" id="GO:0050380">
    <property type="term" value="F:undecaprenyl-diphosphatase activity"/>
    <property type="evidence" value="ECO:0007669"/>
    <property type="project" value="UniProtKB-UniRule"/>
</dbReference>
<reference evidence="19" key="1">
    <citation type="submission" date="2016-01" db="EMBL/GenBank/DDBJ databases">
        <authorList>
            <person name="Mitreva M."/>
            <person name="Pepin K.H."/>
            <person name="Mihindukulasuriya K.A."/>
            <person name="Fulton R."/>
            <person name="Fronick C."/>
            <person name="O'Laughlin M."/>
            <person name="Miner T."/>
            <person name="Herter B."/>
            <person name="Rosa B.A."/>
            <person name="Cordes M."/>
            <person name="Tomlinson C."/>
            <person name="Wollam A."/>
            <person name="Palsikar V.B."/>
            <person name="Mardis E.R."/>
            <person name="Wilson R.K."/>
        </authorList>
    </citation>
    <scope>NUCLEOTIDE SEQUENCE [LARGE SCALE GENOMIC DNA]</scope>
    <source>
        <strain evidence="19">KA00182</strain>
    </source>
</reference>
<evidence type="ECO:0000313" key="18">
    <source>
        <dbReference type="EMBL" id="KXB93172.1"/>
    </source>
</evidence>
<evidence type="ECO:0000256" key="12">
    <source>
        <dbReference type="ARBA" id="ARBA00023251"/>
    </source>
</evidence>
<gene>
    <name evidence="17" type="primary">uppP</name>
    <name evidence="18" type="ORF">HMPREF3182_00090</name>
</gene>
<keyword evidence="6 17" id="KW-0812">Transmembrane</keyword>
<dbReference type="EMBL" id="LSDT01000002">
    <property type="protein sequence ID" value="KXB93172.1"/>
    <property type="molecule type" value="Genomic_DNA"/>
</dbReference>
<keyword evidence="13 17" id="KW-0961">Cell wall biogenesis/degradation</keyword>
<dbReference type="NCBIfam" id="TIGR00753">
    <property type="entry name" value="undec_PP_bacA"/>
    <property type="match status" value="1"/>
</dbReference>
<evidence type="ECO:0000256" key="17">
    <source>
        <dbReference type="HAMAP-Rule" id="MF_01006"/>
    </source>
</evidence>
<evidence type="ECO:0000256" key="16">
    <source>
        <dbReference type="ARBA" id="ARBA00047594"/>
    </source>
</evidence>
<evidence type="ECO:0000256" key="13">
    <source>
        <dbReference type="ARBA" id="ARBA00023316"/>
    </source>
</evidence>
<dbReference type="PATRIC" id="fig|1588748.3.peg.87"/>
<evidence type="ECO:0000256" key="14">
    <source>
        <dbReference type="ARBA" id="ARBA00032707"/>
    </source>
</evidence>
<keyword evidence="8 17" id="KW-0133">Cell shape</keyword>
<dbReference type="STRING" id="1588748.HMPREF3182_00090"/>
<evidence type="ECO:0000256" key="3">
    <source>
        <dbReference type="ARBA" id="ARBA00012374"/>
    </source>
</evidence>
<dbReference type="GO" id="GO:0071555">
    <property type="term" value="P:cell wall organization"/>
    <property type="evidence" value="ECO:0007669"/>
    <property type="project" value="UniProtKB-KW"/>
</dbReference>
<dbReference type="GO" id="GO:0046677">
    <property type="term" value="P:response to antibiotic"/>
    <property type="evidence" value="ECO:0007669"/>
    <property type="project" value="UniProtKB-UniRule"/>
</dbReference>
<keyword evidence="11 17" id="KW-0472">Membrane</keyword>
<dbReference type="NCBIfam" id="NF001389">
    <property type="entry name" value="PRK00281.1-2"/>
    <property type="match status" value="1"/>
</dbReference>
<evidence type="ECO:0000256" key="8">
    <source>
        <dbReference type="ARBA" id="ARBA00022960"/>
    </source>
</evidence>
<feature type="transmembrane region" description="Helical" evidence="17">
    <location>
        <begin position="89"/>
        <end position="110"/>
    </location>
</feature>
<dbReference type="PANTHER" id="PTHR30622">
    <property type="entry name" value="UNDECAPRENYL-DIPHOSPHATASE"/>
    <property type="match status" value="1"/>
</dbReference>
<evidence type="ECO:0000256" key="2">
    <source>
        <dbReference type="ARBA" id="ARBA00010621"/>
    </source>
</evidence>
<accession>A0A134CLT4</accession>
<feature type="transmembrane region" description="Helical" evidence="17">
    <location>
        <begin position="192"/>
        <end position="212"/>
    </location>
</feature>
<evidence type="ECO:0000256" key="11">
    <source>
        <dbReference type="ARBA" id="ARBA00023136"/>
    </source>
</evidence>
<comment type="catalytic activity">
    <reaction evidence="16 17">
        <text>di-trans,octa-cis-undecaprenyl diphosphate + H2O = di-trans,octa-cis-undecaprenyl phosphate + phosphate + H(+)</text>
        <dbReference type="Rhea" id="RHEA:28094"/>
        <dbReference type="ChEBI" id="CHEBI:15377"/>
        <dbReference type="ChEBI" id="CHEBI:15378"/>
        <dbReference type="ChEBI" id="CHEBI:43474"/>
        <dbReference type="ChEBI" id="CHEBI:58405"/>
        <dbReference type="ChEBI" id="CHEBI:60392"/>
        <dbReference type="EC" id="3.6.1.27"/>
    </reaction>
</comment>
<feature type="transmembrane region" description="Helical" evidence="17">
    <location>
        <begin position="116"/>
        <end position="137"/>
    </location>
</feature>
<dbReference type="EC" id="3.6.1.27" evidence="3 17"/>
<proteinExistence type="inferred from homology"/>
<dbReference type="AlphaFoldDB" id="A0A134CLT4"/>
<name>A0A134CLT4_9FIRM</name>
<feature type="transmembrane region" description="Helical" evidence="17">
    <location>
        <begin position="39"/>
        <end position="61"/>
    </location>
</feature>
<comment type="miscellaneous">
    <text evidence="17">Bacitracin is thought to be involved in the inhibition of peptidoglycan synthesis by sequestering undecaprenyl diphosphate, thereby reducing the pool of lipid carrier available.</text>
</comment>
<dbReference type="Proteomes" id="UP000070160">
    <property type="component" value="Unassembled WGS sequence"/>
</dbReference>
<keyword evidence="9 17" id="KW-0573">Peptidoglycan synthesis</keyword>
<feature type="transmembrane region" description="Helical" evidence="17">
    <location>
        <begin position="258"/>
        <end position="275"/>
    </location>
</feature>
<protein>
    <recommendedName>
        <fullName evidence="4 17">Undecaprenyl-diphosphatase</fullName>
        <ecNumber evidence="3 17">3.6.1.27</ecNumber>
    </recommendedName>
    <alternativeName>
        <fullName evidence="15 17">Bacitracin resistance protein</fullName>
    </alternativeName>
    <alternativeName>
        <fullName evidence="14 17">Undecaprenyl pyrophosphate phosphatase</fullName>
    </alternativeName>
</protein>
<keyword evidence="19" id="KW-1185">Reference proteome</keyword>
<dbReference type="RefSeq" id="WP_062484868.1">
    <property type="nucleotide sequence ID" value="NZ_KQ960925.1"/>
</dbReference>
<dbReference type="HAMAP" id="MF_01006">
    <property type="entry name" value="Undec_diphosphatase"/>
    <property type="match status" value="1"/>
</dbReference>
<comment type="subcellular location">
    <subcellularLocation>
        <location evidence="1 17">Cell membrane</location>
        <topology evidence="1 17">Multi-pass membrane protein</topology>
    </subcellularLocation>
</comment>
<evidence type="ECO:0000256" key="15">
    <source>
        <dbReference type="ARBA" id="ARBA00032932"/>
    </source>
</evidence>
<evidence type="ECO:0000256" key="1">
    <source>
        <dbReference type="ARBA" id="ARBA00004651"/>
    </source>
</evidence>
<dbReference type="GO" id="GO:0009252">
    <property type="term" value="P:peptidoglycan biosynthetic process"/>
    <property type="evidence" value="ECO:0007669"/>
    <property type="project" value="UniProtKB-KW"/>
</dbReference>
<dbReference type="GO" id="GO:0008360">
    <property type="term" value="P:regulation of cell shape"/>
    <property type="evidence" value="ECO:0007669"/>
    <property type="project" value="UniProtKB-KW"/>
</dbReference>
<feature type="transmembrane region" description="Helical" evidence="17">
    <location>
        <begin position="224"/>
        <end position="246"/>
    </location>
</feature>
<sequence length="276" mass="30830">MQDAITAVLLGIVEGLTEYIPVSSTGHMILVGDWVGFTGVRAGVFEVFIQLGAILSVLLIYKDTFLRMFTRYDCLYLYKRKNWFRRDTGLTLAHIVAGIVPVMIIGLLAHHAIKTYLFSAGTVIIGLIVGGIFMLVAEKLHVHTVCRDVEQMTIGQAFFVGLFQVFALWPGFSRSGSTLAGGLLLGVSRKAAADFSFIIAVPVMLAACFFDLYKNWSLLSSDDILMIAIGFIVAFGVAYVSVLWFLRFLHKSTLASFAYYRFFIALISWVYFFLWH</sequence>
<comment type="caution">
    <text evidence="18">The sequence shown here is derived from an EMBL/GenBank/DDBJ whole genome shotgun (WGS) entry which is preliminary data.</text>
</comment>
<dbReference type="PANTHER" id="PTHR30622:SF3">
    <property type="entry name" value="UNDECAPRENYL-DIPHOSPHATASE"/>
    <property type="match status" value="1"/>
</dbReference>
<dbReference type="GO" id="GO:0005886">
    <property type="term" value="C:plasma membrane"/>
    <property type="evidence" value="ECO:0007669"/>
    <property type="project" value="UniProtKB-SubCell"/>
</dbReference>
<dbReference type="Pfam" id="PF02673">
    <property type="entry name" value="BacA"/>
    <property type="match status" value="1"/>
</dbReference>
<dbReference type="NCBIfam" id="NF001390">
    <property type="entry name" value="PRK00281.1-4"/>
    <property type="match status" value="1"/>
</dbReference>
<evidence type="ECO:0000313" key="19">
    <source>
        <dbReference type="Proteomes" id="UP000070160"/>
    </source>
</evidence>
<keyword evidence="7 17" id="KW-0378">Hydrolase</keyword>
<evidence type="ECO:0000256" key="7">
    <source>
        <dbReference type="ARBA" id="ARBA00022801"/>
    </source>
</evidence>
<evidence type="ECO:0000256" key="4">
    <source>
        <dbReference type="ARBA" id="ARBA00021581"/>
    </source>
</evidence>
<keyword evidence="10 17" id="KW-1133">Transmembrane helix</keyword>
<comment type="function">
    <text evidence="17">Catalyzes the dephosphorylation of undecaprenyl diphosphate (UPP). Confers resistance to bacitracin.</text>
</comment>
<evidence type="ECO:0000256" key="10">
    <source>
        <dbReference type="ARBA" id="ARBA00022989"/>
    </source>
</evidence>
<dbReference type="InterPro" id="IPR003824">
    <property type="entry name" value="UppP"/>
</dbReference>
<comment type="similarity">
    <text evidence="2 17">Belongs to the UppP family.</text>
</comment>
<keyword evidence="5 17" id="KW-1003">Cell membrane</keyword>
<organism evidence="18 19">
    <name type="scientific">Megasphaera hutchinsoni</name>
    <dbReference type="NCBI Taxonomy" id="1588748"/>
    <lineage>
        <taxon>Bacteria</taxon>
        <taxon>Bacillati</taxon>
        <taxon>Bacillota</taxon>
        <taxon>Negativicutes</taxon>
        <taxon>Veillonellales</taxon>
        <taxon>Veillonellaceae</taxon>
        <taxon>Megasphaera</taxon>
    </lineage>
</organism>
<evidence type="ECO:0000256" key="9">
    <source>
        <dbReference type="ARBA" id="ARBA00022984"/>
    </source>
</evidence>
<keyword evidence="12 17" id="KW-0046">Antibiotic resistance</keyword>
<evidence type="ECO:0000256" key="5">
    <source>
        <dbReference type="ARBA" id="ARBA00022475"/>
    </source>
</evidence>